<sequence>MRSPGLTVASALAAVSVLAAAWFGGSWWRVTHDDVAKRADDRDAVSAAAGEALAALNTIDYHDPGPAVDRWLDVTTGQLGRTLSDDRQDQIARATASRTVASAKVNQAAVAELNGDTARVLAVLDVQLSTNGAPSATSRARLNATLTRTGGVWKVDSVQAAA</sequence>
<name>A0A1I3Z1Q4_9PSEU</name>
<evidence type="ECO:0000256" key="2">
    <source>
        <dbReference type="ARBA" id="ARBA00023136"/>
    </source>
</evidence>
<keyword evidence="2" id="KW-0472">Membrane</keyword>
<dbReference type="PANTHER" id="PTHR37042">
    <property type="entry name" value="OUTER MEMBRANE PROTEIN RV1973"/>
    <property type="match status" value="1"/>
</dbReference>
<dbReference type="PANTHER" id="PTHR37042:SF4">
    <property type="entry name" value="OUTER MEMBRANE PROTEIN RV1973"/>
    <property type="match status" value="1"/>
</dbReference>
<evidence type="ECO:0000313" key="4">
    <source>
        <dbReference type="Proteomes" id="UP000199025"/>
    </source>
</evidence>
<gene>
    <name evidence="3" type="ORF">SAMN05421835_119115</name>
</gene>
<evidence type="ECO:0000313" key="3">
    <source>
        <dbReference type="EMBL" id="SFK38012.1"/>
    </source>
</evidence>
<evidence type="ECO:0000256" key="1">
    <source>
        <dbReference type="ARBA" id="ARBA00004370"/>
    </source>
</evidence>
<dbReference type="STRING" id="115433.SAMN05421835_119115"/>
<dbReference type="RefSeq" id="WP_091512939.1">
    <property type="nucleotide sequence ID" value="NZ_CBDQZW010000006.1"/>
</dbReference>
<reference evidence="3 4" key="1">
    <citation type="submission" date="2016-10" db="EMBL/GenBank/DDBJ databases">
        <authorList>
            <person name="de Groot N.N."/>
        </authorList>
    </citation>
    <scope>NUCLEOTIDE SEQUENCE [LARGE SCALE GENOMIC DNA]</scope>
    <source>
        <strain evidence="3 4">DSM 44468</strain>
    </source>
</reference>
<proteinExistence type="predicted"/>
<keyword evidence="4" id="KW-1185">Reference proteome</keyword>
<accession>A0A1I3Z1Q4</accession>
<dbReference type="AlphaFoldDB" id="A0A1I3Z1Q4"/>
<dbReference type="OrthoDB" id="3638080at2"/>
<organism evidence="3 4">
    <name type="scientific">Amycolatopsis sacchari</name>
    <dbReference type="NCBI Taxonomy" id="115433"/>
    <lineage>
        <taxon>Bacteria</taxon>
        <taxon>Bacillati</taxon>
        <taxon>Actinomycetota</taxon>
        <taxon>Actinomycetes</taxon>
        <taxon>Pseudonocardiales</taxon>
        <taxon>Pseudonocardiaceae</taxon>
        <taxon>Amycolatopsis</taxon>
    </lineage>
</organism>
<dbReference type="Proteomes" id="UP000199025">
    <property type="component" value="Unassembled WGS sequence"/>
</dbReference>
<comment type="subcellular location">
    <subcellularLocation>
        <location evidence="1">Membrane</location>
    </subcellularLocation>
</comment>
<dbReference type="EMBL" id="FORP01000019">
    <property type="protein sequence ID" value="SFK38012.1"/>
    <property type="molecule type" value="Genomic_DNA"/>
</dbReference>
<protein>
    <submittedName>
        <fullName evidence="3">Mce-associated membrane protein</fullName>
    </submittedName>
</protein>
<dbReference type="GO" id="GO:0016020">
    <property type="term" value="C:membrane"/>
    <property type="evidence" value="ECO:0007669"/>
    <property type="project" value="UniProtKB-SubCell"/>
</dbReference>